<evidence type="ECO:0000313" key="3">
    <source>
        <dbReference type="Proteomes" id="UP001153069"/>
    </source>
</evidence>
<dbReference type="InterPro" id="IPR013328">
    <property type="entry name" value="6PGD_dom2"/>
</dbReference>
<dbReference type="Proteomes" id="UP001153069">
    <property type="component" value="Unassembled WGS sequence"/>
</dbReference>
<protein>
    <submittedName>
        <fullName evidence="2">NAD/NADP octopine/nopaline dehydrogenase, alpha-helical domain</fullName>
    </submittedName>
</protein>
<dbReference type="InterPro" id="IPR008927">
    <property type="entry name" value="6-PGluconate_DH-like_C_sf"/>
</dbReference>
<dbReference type="GO" id="GO:0016491">
    <property type="term" value="F:oxidoreductase activity"/>
    <property type="evidence" value="ECO:0007669"/>
    <property type="project" value="InterPro"/>
</dbReference>
<reference evidence="2" key="1">
    <citation type="submission" date="2020-06" db="EMBL/GenBank/DDBJ databases">
        <authorList>
            <consortium name="Plant Systems Biology data submission"/>
        </authorList>
    </citation>
    <scope>NUCLEOTIDE SEQUENCE</scope>
    <source>
        <strain evidence="2">D6</strain>
    </source>
</reference>
<gene>
    <name evidence="2" type="ORF">SEMRO_202_G085410.1</name>
</gene>
<dbReference type="InterPro" id="IPR003421">
    <property type="entry name" value="Opine_DH"/>
</dbReference>
<dbReference type="Gene3D" id="1.10.1040.10">
    <property type="entry name" value="N-(1-d-carboxylethyl)-l-norvaline Dehydrogenase, domain 2"/>
    <property type="match status" value="1"/>
</dbReference>
<name>A0A9N8DLS3_9STRA</name>
<dbReference type="InterPro" id="IPR036291">
    <property type="entry name" value="NAD(P)-bd_dom_sf"/>
</dbReference>
<dbReference type="Gene3D" id="3.40.50.720">
    <property type="entry name" value="NAD(P)-binding Rossmann-like Domain"/>
    <property type="match status" value="1"/>
</dbReference>
<dbReference type="Pfam" id="PF02317">
    <property type="entry name" value="Octopine_DH"/>
    <property type="match status" value="1"/>
</dbReference>
<dbReference type="PANTHER" id="PTHR38015:SF1">
    <property type="entry name" value="OPINE DEHYDROGENASE DOMAIN-CONTAINING PROTEIN"/>
    <property type="match status" value="1"/>
</dbReference>
<dbReference type="SUPFAM" id="SSF48179">
    <property type="entry name" value="6-phosphogluconate dehydrogenase C-terminal domain-like"/>
    <property type="match status" value="1"/>
</dbReference>
<accession>A0A9N8DLS3</accession>
<dbReference type="SUPFAM" id="SSF51735">
    <property type="entry name" value="NAD(P)-binding Rossmann-fold domains"/>
    <property type="match status" value="1"/>
</dbReference>
<evidence type="ECO:0000313" key="2">
    <source>
        <dbReference type="EMBL" id="CAB9504606.1"/>
    </source>
</evidence>
<dbReference type="AlphaFoldDB" id="A0A9N8DLS3"/>
<evidence type="ECO:0000259" key="1">
    <source>
        <dbReference type="Pfam" id="PF02317"/>
    </source>
</evidence>
<feature type="domain" description="Opine dehydrogenase" evidence="1">
    <location>
        <begin position="209"/>
        <end position="376"/>
    </location>
</feature>
<sequence length="416" mass="46785">MAPHPKKNVTTCVVGGGSSAHVLIPLLSEMGHTVNLYTRRPDEWKDDVSCEITNGVTGQVSTTYHGTIHRKSNNAADVIPTADVIILCLPVYVYRPVLDQIAPFVSQTKKEVFVGTIFGQAGFDWMVSSSIIRQEEEEEEPRSNIVTFAIGSIPWICRTRTYGERGINYGPKDVNVVAVTPPGRFDKLNDIFLKDISSRTMGKVKFELADSFLDLTLSVDNQIIHPARCYGLWKKSGGTGVWDSLAAVPFFYRDFDQESADILQRLDAEYERIRQAIRSKLPQKKFKYMLGYLELEKLNHKSSHVGILASLKESVQLASIKTPTVEGPDGKRHLDINFRFFKDDIPYGLLIAKALAEMLEVKTPFLDEVIVWAQTLRGECFLNKEGKINLKYCMSQEYLCGIPQVYGLHTIEALDN</sequence>
<dbReference type="InterPro" id="IPR051729">
    <property type="entry name" value="Opine/Lysopine_DH"/>
</dbReference>
<keyword evidence="3" id="KW-1185">Reference proteome</keyword>
<dbReference type="OrthoDB" id="6058913at2759"/>
<proteinExistence type="predicted"/>
<dbReference type="PANTHER" id="PTHR38015">
    <property type="entry name" value="BLR6086 PROTEIN"/>
    <property type="match status" value="1"/>
</dbReference>
<comment type="caution">
    <text evidence="2">The sequence shown here is derived from an EMBL/GenBank/DDBJ whole genome shotgun (WGS) entry which is preliminary data.</text>
</comment>
<organism evidence="2 3">
    <name type="scientific">Seminavis robusta</name>
    <dbReference type="NCBI Taxonomy" id="568900"/>
    <lineage>
        <taxon>Eukaryota</taxon>
        <taxon>Sar</taxon>
        <taxon>Stramenopiles</taxon>
        <taxon>Ochrophyta</taxon>
        <taxon>Bacillariophyta</taxon>
        <taxon>Bacillariophyceae</taxon>
        <taxon>Bacillariophycidae</taxon>
        <taxon>Naviculales</taxon>
        <taxon>Naviculaceae</taxon>
        <taxon>Seminavis</taxon>
    </lineage>
</organism>
<dbReference type="EMBL" id="CAICTM010000201">
    <property type="protein sequence ID" value="CAB9504606.1"/>
    <property type="molecule type" value="Genomic_DNA"/>
</dbReference>